<reference evidence="1 3" key="1">
    <citation type="submission" date="2019-08" db="EMBL/GenBank/DDBJ databases">
        <title>Emerging of two pre-pandemic pathogenic O4:KUT lineages of Vibrio parahaemolyticus in coastal eastern China.</title>
        <authorList>
            <person name="Yu H."/>
        </authorList>
    </citation>
    <scope>NUCLEOTIDE SEQUENCE [LARGE SCALE GENOMIC DNA]</scope>
    <source>
        <strain evidence="1 3">HZ17-383</strain>
    </source>
</reference>
<dbReference type="Proteomes" id="UP000321504">
    <property type="component" value="Unassembled WGS sequence"/>
</dbReference>
<feature type="non-terminal residue" evidence="1">
    <location>
        <position position="26"/>
    </location>
</feature>
<name>A0AA46L0M7_VIBPH</name>
<organism evidence="1 3">
    <name type="scientific">Vibrio parahaemolyticus</name>
    <dbReference type="NCBI Taxonomy" id="670"/>
    <lineage>
        <taxon>Bacteria</taxon>
        <taxon>Pseudomonadati</taxon>
        <taxon>Pseudomonadota</taxon>
        <taxon>Gammaproteobacteria</taxon>
        <taxon>Vibrionales</taxon>
        <taxon>Vibrionaceae</taxon>
        <taxon>Vibrio</taxon>
    </lineage>
</organism>
<protein>
    <submittedName>
        <fullName evidence="1">GNAT family N-acetyltransferase</fullName>
    </submittedName>
</protein>
<sequence>MNKVVFRNCDEKSEYWVALEKLFQTE</sequence>
<dbReference type="EMBL" id="VRMQ01000023">
    <property type="protein sequence ID" value="TXN11319.1"/>
    <property type="molecule type" value="Genomic_DNA"/>
</dbReference>
<accession>A0AA46L0M7</accession>
<gene>
    <name evidence="2" type="ORF">FVP01_25070</name>
    <name evidence="1" type="ORF">FVP01_25090</name>
</gene>
<dbReference type="AlphaFoldDB" id="A0AA46L0M7"/>
<dbReference type="EMBL" id="VRMQ01000024">
    <property type="protein sequence ID" value="TXN11298.1"/>
    <property type="molecule type" value="Genomic_DNA"/>
</dbReference>
<proteinExistence type="predicted"/>
<evidence type="ECO:0000313" key="3">
    <source>
        <dbReference type="Proteomes" id="UP000321504"/>
    </source>
</evidence>
<comment type="caution">
    <text evidence="1">The sequence shown here is derived from an EMBL/GenBank/DDBJ whole genome shotgun (WGS) entry which is preliminary data.</text>
</comment>
<evidence type="ECO:0000313" key="1">
    <source>
        <dbReference type="EMBL" id="TXN11298.1"/>
    </source>
</evidence>
<evidence type="ECO:0000313" key="2">
    <source>
        <dbReference type="EMBL" id="TXN11319.1"/>
    </source>
</evidence>